<name>A0AAW1T5G1_9CHLO</name>
<evidence type="ECO:0000313" key="2">
    <source>
        <dbReference type="Proteomes" id="UP001485043"/>
    </source>
</evidence>
<accession>A0AAW1T5G1</accession>
<feature type="non-terminal residue" evidence="1">
    <location>
        <position position="109"/>
    </location>
</feature>
<keyword evidence="2" id="KW-1185">Reference proteome</keyword>
<dbReference type="EMBL" id="JALJOV010000398">
    <property type="protein sequence ID" value="KAK9864058.1"/>
    <property type="molecule type" value="Genomic_DNA"/>
</dbReference>
<sequence>MPSSHVQVAVSCLHSVDSSCPQSAAGLNGAGFTRKLLRALTTRKQDFLPFCKGRRSVREQCASGCFAFAAKRQGRRDPFRDDRKKSMLKFVQDVQPIIVEQFAEHTPAQ</sequence>
<dbReference type="Proteomes" id="UP001485043">
    <property type="component" value="Unassembled WGS sequence"/>
</dbReference>
<reference evidence="1 2" key="1">
    <citation type="journal article" date="2024" name="Nat. Commun.">
        <title>Phylogenomics reveals the evolutionary origins of lichenization in chlorophyte algae.</title>
        <authorList>
            <person name="Puginier C."/>
            <person name="Libourel C."/>
            <person name="Otte J."/>
            <person name="Skaloud P."/>
            <person name="Haon M."/>
            <person name="Grisel S."/>
            <person name="Petersen M."/>
            <person name="Berrin J.G."/>
            <person name="Delaux P.M."/>
            <person name="Dal Grande F."/>
            <person name="Keller J."/>
        </authorList>
    </citation>
    <scope>NUCLEOTIDE SEQUENCE [LARGE SCALE GENOMIC DNA]</scope>
    <source>
        <strain evidence="1 2">SAG 2523</strain>
    </source>
</reference>
<gene>
    <name evidence="1" type="ORF">WJX84_007527</name>
</gene>
<proteinExistence type="predicted"/>
<dbReference type="AlphaFoldDB" id="A0AAW1T5G1"/>
<organism evidence="1 2">
    <name type="scientific">Apatococcus fuscideae</name>
    <dbReference type="NCBI Taxonomy" id="2026836"/>
    <lineage>
        <taxon>Eukaryota</taxon>
        <taxon>Viridiplantae</taxon>
        <taxon>Chlorophyta</taxon>
        <taxon>core chlorophytes</taxon>
        <taxon>Trebouxiophyceae</taxon>
        <taxon>Chlorellales</taxon>
        <taxon>Chlorellaceae</taxon>
        <taxon>Apatococcus</taxon>
    </lineage>
</organism>
<comment type="caution">
    <text evidence="1">The sequence shown here is derived from an EMBL/GenBank/DDBJ whole genome shotgun (WGS) entry which is preliminary data.</text>
</comment>
<evidence type="ECO:0000313" key="1">
    <source>
        <dbReference type="EMBL" id="KAK9864058.1"/>
    </source>
</evidence>
<protein>
    <submittedName>
        <fullName evidence="1">Uncharacterized protein</fullName>
    </submittedName>
</protein>